<dbReference type="AlphaFoldDB" id="L1IQJ2"/>
<reference evidence="3" key="2">
    <citation type="submission" date="2012-11" db="EMBL/GenBank/DDBJ databases">
        <authorList>
            <person name="Kuo A."/>
            <person name="Curtis B.A."/>
            <person name="Tanifuji G."/>
            <person name="Burki F."/>
            <person name="Gruber A."/>
            <person name="Irimia M."/>
            <person name="Maruyama S."/>
            <person name="Arias M.C."/>
            <person name="Ball S.G."/>
            <person name="Gile G.H."/>
            <person name="Hirakawa Y."/>
            <person name="Hopkins J.F."/>
            <person name="Rensing S.A."/>
            <person name="Schmutz J."/>
            <person name="Symeonidi A."/>
            <person name="Elias M."/>
            <person name="Eveleigh R.J."/>
            <person name="Herman E.K."/>
            <person name="Klute M.J."/>
            <person name="Nakayama T."/>
            <person name="Obornik M."/>
            <person name="Reyes-Prieto A."/>
            <person name="Armbrust E.V."/>
            <person name="Aves S.J."/>
            <person name="Beiko R.G."/>
            <person name="Coutinho P."/>
            <person name="Dacks J.B."/>
            <person name="Durnford D.G."/>
            <person name="Fast N.M."/>
            <person name="Green B.R."/>
            <person name="Grisdale C."/>
            <person name="Hempe F."/>
            <person name="Henrissat B."/>
            <person name="Hoppner M.P."/>
            <person name="Ishida K.-I."/>
            <person name="Kim E."/>
            <person name="Koreny L."/>
            <person name="Kroth P.G."/>
            <person name="Liu Y."/>
            <person name="Malik S.-B."/>
            <person name="Maier U.G."/>
            <person name="McRose D."/>
            <person name="Mock T."/>
            <person name="Neilson J.A."/>
            <person name="Onodera N.T."/>
            <person name="Poole A.M."/>
            <person name="Pritham E.J."/>
            <person name="Richards T.A."/>
            <person name="Rocap G."/>
            <person name="Roy S.W."/>
            <person name="Sarai C."/>
            <person name="Schaack S."/>
            <person name="Shirato S."/>
            <person name="Slamovits C.H."/>
            <person name="Spencer D.F."/>
            <person name="Suzuki S."/>
            <person name="Worden A.Z."/>
            <person name="Zauner S."/>
            <person name="Barry K."/>
            <person name="Bell C."/>
            <person name="Bharti A.K."/>
            <person name="Crow J.A."/>
            <person name="Grimwood J."/>
            <person name="Kramer R."/>
            <person name="Lindquist E."/>
            <person name="Lucas S."/>
            <person name="Salamov A."/>
            <person name="McFadden G.I."/>
            <person name="Lane C.E."/>
            <person name="Keeling P.J."/>
            <person name="Gray M.W."/>
            <person name="Grigoriev I.V."/>
            <person name="Archibald J.M."/>
        </authorList>
    </citation>
    <scope>NUCLEOTIDE SEQUENCE</scope>
    <source>
        <strain evidence="3">CCMP2712</strain>
    </source>
</reference>
<dbReference type="HOGENOM" id="CLU_3110465_0_0_1"/>
<organism evidence="1">
    <name type="scientific">Guillardia theta (strain CCMP2712)</name>
    <name type="common">Cryptophyte</name>
    <dbReference type="NCBI Taxonomy" id="905079"/>
    <lineage>
        <taxon>Eukaryota</taxon>
        <taxon>Cryptophyceae</taxon>
        <taxon>Pyrenomonadales</taxon>
        <taxon>Geminigeraceae</taxon>
        <taxon>Guillardia</taxon>
    </lineage>
</organism>
<dbReference type="EnsemblProtists" id="EKX38523">
    <property type="protein sequence ID" value="EKX38523"/>
    <property type="gene ID" value="GUITHDRAFT_154681"/>
</dbReference>
<dbReference type="Proteomes" id="UP000011087">
    <property type="component" value="Unassembled WGS sequence"/>
</dbReference>
<dbReference type="GeneID" id="17295294"/>
<sequence length="51" mass="6128">MSLNALTKQKLQNSEFYGEKDHQCRWKRVWRIVMKANMKMKPVSRGSLKMD</sequence>
<proteinExistence type="predicted"/>
<evidence type="ECO:0000313" key="1">
    <source>
        <dbReference type="EMBL" id="EKX38523.1"/>
    </source>
</evidence>
<protein>
    <submittedName>
        <fullName evidence="1 2">Uncharacterized protein</fullName>
    </submittedName>
</protein>
<evidence type="ECO:0000313" key="2">
    <source>
        <dbReference type="EnsemblProtists" id="EKX38523"/>
    </source>
</evidence>
<dbReference type="PaxDb" id="55529-EKX38523"/>
<evidence type="ECO:0000313" key="3">
    <source>
        <dbReference type="Proteomes" id="UP000011087"/>
    </source>
</evidence>
<dbReference type="EMBL" id="JH993047">
    <property type="protein sequence ID" value="EKX38523.1"/>
    <property type="molecule type" value="Genomic_DNA"/>
</dbReference>
<dbReference type="KEGG" id="gtt:GUITHDRAFT_154681"/>
<gene>
    <name evidence="1" type="ORF">GUITHDRAFT_154681</name>
</gene>
<keyword evidence="3" id="KW-1185">Reference proteome</keyword>
<name>L1IQJ2_GUITC</name>
<reference evidence="1 3" key="1">
    <citation type="journal article" date="2012" name="Nature">
        <title>Algal genomes reveal evolutionary mosaicism and the fate of nucleomorphs.</title>
        <authorList>
            <consortium name="DOE Joint Genome Institute"/>
            <person name="Curtis B.A."/>
            <person name="Tanifuji G."/>
            <person name="Burki F."/>
            <person name="Gruber A."/>
            <person name="Irimia M."/>
            <person name="Maruyama S."/>
            <person name="Arias M.C."/>
            <person name="Ball S.G."/>
            <person name="Gile G.H."/>
            <person name="Hirakawa Y."/>
            <person name="Hopkins J.F."/>
            <person name="Kuo A."/>
            <person name="Rensing S.A."/>
            <person name="Schmutz J."/>
            <person name="Symeonidi A."/>
            <person name="Elias M."/>
            <person name="Eveleigh R.J."/>
            <person name="Herman E.K."/>
            <person name="Klute M.J."/>
            <person name="Nakayama T."/>
            <person name="Obornik M."/>
            <person name="Reyes-Prieto A."/>
            <person name="Armbrust E.V."/>
            <person name="Aves S.J."/>
            <person name="Beiko R.G."/>
            <person name="Coutinho P."/>
            <person name="Dacks J.B."/>
            <person name="Durnford D.G."/>
            <person name="Fast N.M."/>
            <person name="Green B.R."/>
            <person name="Grisdale C.J."/>
            <person name="Hempel F."/>
            <person name="Henrissat B."/>
            <person name="Hoppner M.P."/>
            <person name="Ishida K."/>
            <person name="Kim E."/>
            <person name="Koreny L."/>
            <person name="Kroth P.G."/>
            <person name="Liu Y."/>
            <person name="Malik S.B."/>
            <person name="Maier U.G."/>
            <person name="McRose D."/>
            <person name="Mock T."/>
            <person name="Neilson J.A."/>
            <person name="Onodera N.T."/>
            <person name="Poole A.M."/>
            <person name="Pritham E.J."/>
            <person name="Richards T.A."/>
            <person name="Rocap G."/>
            <person name="Roy S.W."/>
            <person name="Sarai C."/>
            <person name="Schaack S."/>
            <person name="Shirato S."/>
            <person name="Slamovits C.H."/>
            <person name="Spencer D.F."/>
            <person name="Suzuki S."/>
            <person name="Worden A.Z."/>
            <person name="Zauner S."/>
            <person name="Barry K."/>
            <person name="Bell C."/>
            <person name="Bharti A.K."/>
            <person name="Crow J.A."/>
            <person name="Grimwood J."/>
            <person name="Kramer R."/>
            <person name="Lindquist E."/>
            <person name="Lucas S."/>
            <person name="Salamov A."/>
            <person name="McFadden G.I."/>
            <person name="Lane C.E."/>
            <person name="Keeling P.J."/>
            <person name="Gray M.W."/>
            <person name="Grigoriev I.V."/>
            <person name="Archibald J.M."/>
        </authorList>
    </citation>
    <scope>NUCLEOTIDE SEQUENCE</scope>
    <source>
        <strain evidence="1 3">CCMP2712</strain>
    </source>
</reference>
<reference evidence="2" key="3">
    <citation type="submission" date="2015-06" db="UniProtKB">
        <authorList>
            <consortium name="EnsemblProtists"/>
        </authorList>
    </citation>
    <scope>IDENTIFICATION</scope>
</reference>
<accession>L1IQJ2</accession>
<dbReference type="RefSeq" id="XP_005825503.1">
    <property type="nucleotide sequence ID" value="XM_005825446.1"/>
</dbReference>